<evidence type="ECO:0000256" key="15">
    <source>
        <dbReference type="ARBA" id="ARBA00023257"/>
    </source>
</evidence>
<dbReference type="Pfam" id="PF02932">
    <property type="entry name" value="Neur_chan_memb"/>
    <property type="match status" value="1"/>
</dbReference>
<dbReference type="PROSITE" id="PS00236">
    <property type="entry name" value="NEUROTR_ION_CHANNEL"/>
    <property type="match status" value="1"/>
</dbReference>
<keyword evidence="11" id="KW-0675">Receptor</keyword>
<dbReference type="SUPFAM" id="SSF63712">
    <property type="entry name" value="Nicotinic receptor ligand binding domain-like"/>
    <property type="match status" value="1"/>
</dbReference>
<reference evidence="23" key="1">
    <citation type="submission" date="2023-06" db="EMBL/GenBank/DDBJ databases">
        <authorList>
            <person name="Wang J.T."/>
            <person name="Liu Z.W."/>
        </authorList>
    </citation>
    <scope>NUCLEOTIDE SEQUENCE</scope>
</reference>
<evidence type="ECO:0000256" key="5">
    <source>
        <dbReference type="ARBA" id="ARBA00022729"/>
    </source>
</evidence>
<evidence type="ECO:0000256" key="8">
    <source>
        <dbReference type="ARBA" id="ARBA00023065"/>
    </source>
</evidence>
<keyword evidence="8 20" id="KW-0406">Ion transport</keyword>
<evidence type="ECO:0000256" key="9">
    <source>
        <dbReference type="ARBA" id="ARBA00023136"/>
    </source>
</evidence>
<evidence type="ECO:0000256" key="12">
    <source>
        <dbReference type="ARBA" id="ARBA00023173"/>
    </source>
</evidence>
<evidence type="ECO:0000256" key="16">
    <source>
        <dbReference type="ARBA" id="ARBA00023286"/>
    </source>
</evidence>
<keyword evidence="9 20" id="KW-0472">Membrane</keyword>
<dbReference type="Gene3D" id="1.20.58.390">
    <property type="entry name" value="Neurotransmitter-gated ion-channel transmembrane domain"/>
    <property type="match status" value="1"/>
</dbReference>
<feature type="transmembrane region" description="Helical" evidence="20">
    <location>
        <begin position="328"/>
        <end position="350"/>
    </location>
</feature>
<dbReference type="SUPFAM" id="SSF90112">
    <property type="entry name" value="Neurotransmitter-gated ion-channel transmembrane pore"/>
    <property type="match status" value="1"/>
</dbReference>
<keyword evidence="10" id="KW-1015">Disulfide bond</keyword>
<dbReference type="GO" id="GO:0005254">
    <property type="term" value="F:chloride channel activity"/>
    <property type="evidence" value="ECO:0007669"/>
    <property type="project" value="UniProtKB-KW"/>
</dbReference>
<dbReference type="EMBL" id="OR193781">
    <property type="protein sequence ID" value="WMV64438.1"/>
    <property type="molecule type" value="mRNA"/>
</dbReference>
<evidence type="ECO:0000256" key="3">
    <source>
        <dbReference type="ARBA" id="ARBA00022475"/>
    </source>
</evidence>
<keyword evidence="4 20" id="KW-0812">Transmembrane</keyword>
<dbReference type="PRINTS" id="PR01079">
    <property type="entry name" value="GABAARALPHA"/>
</dbReference>
<dbReference type="PANTHER" id="PTHR18945">
    <property type="entry name" value="NEUROTRANSMITTER GATED ION CHANNEL"/>
    <property type="match status" value="1"/>
</dbReference>
<dbReference type="InterPro" id="IPR001390">
    <property type="entry name" value="GABAAa_rcpt"/>
</dbReference>
<dbReference type="InterPro" id="IPR018000">
    <property type="entry name" value="Neurotransmitter_ion_chnl_CS"/>
</dbReference>
<dbReference type="InterPro" id="IPR006201">
    <property type="entry name" value="Neur_channel"/>
</dbReference>
<dbReference type="FunFam" id="2.70.170.10:FF:000021">
    <property type="entry name" value="Gamma-aminobutyric acid receptor isoform 3b"/>
    <property type="match status" value="1"/>
</dbReference>
<feature type="domain" description="Neurotransmitter-gated ion-channel ligand-binding" evidence="21">
    <location>
        <begin position="57"/>
        <end position="261"/>
    </location>
</feature>
<keyword evidence="6 20" id="KW-1133">Transmembrane helix</keyword>
<evidence type="ECO:0000256" key="2">
    <source>
        <dbReference type="ARBA" id="ARBA00022448"/>
    </source>
</evidence>
<sequence length="472" mass="55134">MKSSVLFIQVYFLHVFVEKLDIFRMQTTSSWILLYISILLMQNFSAAEKNDFMTNTSKLLDSLLSPDNYDRQIRPGFGGPPTVVLTDIEIRSFGSISETDMLFSMDCYFRQTWFDRRLKFRSGNLTVLSMDWKFLQRVWTPDTYFLNGKSSYLHKVSAPNKFVRVRQDGQLKYSMRLTIQTNCPMHLRKYPLDKQACPLVIGSFAYTSRDVLYQWKWPNPVAVANDVTLSQYDYLNITLANHTETQPRGTSSLLARFILRRRRGYFILQIYAPCAMIVGASWVSFWINKSDAPGRVAVGATTVLTLVTMGFGGRSSLPRVAYATAIDWFVILCFSFVFAAMVEYACVNVVDRTDFMKLQKALKDQQDQENNQSAEAHKENGEDITIITEHSDYERRRPRMTRKVRPFRWKKKKRFREITRQIMEEKWKPDRGSRIDAYARVLFPCAFGLFNVLYWTLYLYTIDDEIPDDITF</sequence>
<dbReference type="GO" id="GO:0099095">
    <property type="term" value="F:ligand-gated monoatomic anion channel activity"/>
    <property type="evidence" value="ECO:0007669"/>
    <property type="project" value="UniProtKB-ARBA"/>
</dbReference>
<evidence type="ECO:0000256" key="18">
    <source>
        <dbReference type="ARBA" id="ARBA00034104"/>
    </source>
</evidence>
<keyword evidence="17 20" id="KW-0407">Ion channel</keyword>
<dbReference type="Pfam" id="PF02931">
    <property type="entry name" value="Neur_chan_LBD"/>
    <property type="match status" value="1"/>
</dbReference>
<evidence type="ECO:0000256" key="20">
    <source>
        <dbReference type="RuleBase" id="RU000687"/>
    </source>
</evidence>
<dbReference type="InterPro" id="IPR006028">
    <property type="entry name" value="GABAA/Glycine_rcpt"/>
</dbReference>
<keyword evidence="12" id="KW-0869">Chloride channel</keyword>
<dbReference type="InterPro" id="IPR006202">
    <property type="entry name" value="Neur_chan_lig-bd"/>
</dbReference>
<dbReference type="InterPro" id="IPR038050">
    <property type="entry name" value="Neuro_actylchol_rec"/>
</dbReference>
<keyword evidence="2 20" id="KW-0813">Transport</keyword>
<dbReference type="GO" id="GO:0045211">
    <property type="term" value="C:postsynaptic membrane"/>
    <property type="evidence" value="ECO:0007669"/>
    <property type="project" value="UniProtKB-SubCell"/>
</dbReference>
<evidence type="ECO:0000313" key="23">
    <source>
        <dbReference type="EMBL" id="WMV64438.1"/>
    </source>
</evidence>
<evidence type="ECO:0000256" key="17">
    <source>
        <dbReference type="ARBA" id="ARBA00023303"/>
    </source>
</evidence>
<evidence type="ECO:0000256" key="13">
    <source>
        <dbReference type="ARBA" id="ARBA00023180"/>
    </source>
</evidence>
<evidence type="ECO:0000256" key="19">
    <source>
        <dbReference type="ARBA" id="ARBA00071250"/>
    </source>
</evidence>
<comment type="caution">
    <text evidence="20">Lacks conserved residue(s) required for the propagation of feature annotation.</text>
</comment>
<keyword evidence="15" id="KW-0628">Postsynaptic cell membrane</keyword>
<name>A0AA51U9C8_9ARAC</name>
<comment type="similarity">
    <text evidence="1">Belongs to the ligand-gated ion channel (TC 1.A.9) family. Gamma-aminobutyric acid receptor (TC 1.A.9.5) subfamily.</text>
</comment>
<proteinExistence type="evidence at transcript level"/>
<keyword evidence="14" id="KW-0868">Chloride</keyword>
<keyword evidence="16" id="KW-1071">Ligand-gated ion channel</keyword>
<dbReference type="PRINTS" id="PR00252">
    <property type="entry name" value="NRIONCHANNEL"/>
</dbReference>
<dbReference type="InterPro" id="IPR036734">
    <property type="entry name" value="Neur_chan_lig-bd_sf"/>
</dbReference>
<evidence type="ECO:0000256" key="7">
    <source>
        <dbReference type="ARBA" id="ARBA00023018"/>
    </source>
</evidence>
<dbReference type="PRINTS" id="PR00253">
    <property type="entry name" value="GABAARECEPTR"/>
</dbReference>
<evidence type="ECO:0000256" key="1">
    <source>
        <dbReference type="ARBA" id="ARBA00010180"/>
    </source>
</evidence>
<accession>A0AA51U9C8</accession>
<feature type="transmembrane region" description="Helical" evidence="20">
    <location>
        <begin position="265"/>
        <end position="287"/>
    </location>
</feature>
<dbReference type="InterPro" id="IPR006029">
    <property type="entry name" value="Neurotrans-gated_channel_TM"/>
</dbReference>
<protein>
    <recommendedName>
        <fullName evidence="19">Gamma-aminobutyric acid receptor subunit beta</fullName>
    </recommendedName>
</protein>
<evidence type="ECO:0000256" key="4">
    <source>
        <dbReference type="ARBA" id="ARBA00022692"/>
    </source>
</evidence>
<feature type="transmembrane region" description="Helical" evidence="20">
    <location>
        <begin position="437"/>
        <end position="457"/>
    </location>
</feature>
<keyword evidence="7" id="KW-0770">Synapse</keyword>
<dbReference type="GO" id="GO:0034707">
    <property type="term" value="C:chloride channel complex"/>
    <property type="evidence" value="ECO:0007669"/>
    <property type="project" value="UniProtKB-KW"/>
</dbReference>
<dbReference type="NCBIfam" id="TIGR00860">
    <property type="entry name" value="LIC"/>
    <property type="match status" value="1"/>
</dbReference>
<evidence type="ECO:0000256" key="10">
    <source>
        <dbReference type="ARBA" id="ARBA00023157"/>
    </source>
</evidence>
<feature type="domain" description="Neurotransmitter-gated ion-channel transmembrane" evidence="22">
    <location>
        <begin position="270"/>
        <end position="351"/>
    </location>
</feature>
<keyword evidence="13" id="KW-0325">Glycoprotein</keyword>
<evidence type="ECO:0000259" key="22">
    <source>
        <dbReference type="Pfam" id="PF02932"/>
    </source>
</evidence>
<evidence type="ECO:0000256" key="14">
    <source>
        <dbReference type="ARBA" id="ARBA00023214"/>
    </source>
</evidence>
<dbReference type="CDD" id="cd19049">
    <property type="entry name" value="LGIC_TM_anion"/>
    <property type="match status" value="1"/>
</dbReference>
<gene>
    <name evidence="23" type="primary">Grd3</name>
</gene>
<dbReference type="GO" id="GO:0005230">
    <property type="term" value="F:extracellular ligand-gated monoatomic ion channel activity"/>
    <property type="evidence" value="ECO:0007669"/>
    <property type="project" value="InterPro"/>
</dbReference>
<dbReference type="InterPro" id="IPR036719">
    <property type="entry name" value="Neuro-gated_channel_TM_sf"/>
</dbReference>
<comment type="subcellular location">
    <subcellularLocation>
        <location evidence="18">Postsynaptic cell membrane</location>
        <topology evidence="18">Multi-pass membrane protein</topology>
    </subcellularLocation>
</comment>
<dbReference type="Gene3D" id="2.70.170.10">
    <property type="entry name" value="Neurotransmitter-gated ion-channel ligand-binding domain"/>
    <property type="match status" value="1"/>
</dbReference>
<organism evidence="23">
    <name type="scientific">Pardosa pseudoannulata</name>
    <dbReference type="NCBI Taxonomy" id="330961"/>
    <lineage>
        <taxon>Eukaryota</taxon>
        <taxon>Metazoa</taxon>
        <taxon>Ecdysozoa</taxon>
        <taxon>Arthropoda</taxon>
        <taxon>Chelicerata</taxon>
        <taxon>Arachnida</taxon>
        <taxon>Araneae</taxon>
        <taxon>Araneomorphae</taxon>
        <taxon>Entelegynae</taxon>
        <taxon>Lycosoidea</taxon>
        <taxon>Lycosidae</taxon>
        <taxon>Pardosa</taxon>
    </lineage>
</organism>
<evidence type="ECO:0000256" key="11">
    <source>
        <dbReference type="ARBA" id="ARBA00023170"/>
    </source>
</evidence>
<evidence type="ECO:0000256" key="6">
    <source>
        <dbReference type="ARBA" id="ARBA00022989"/>
    </source>
</evidence>
<dbReference type="GO" id="GO:0004890">
    <property type="term" value="F:GABA-A receptor activity"/>
    <property type="evidence" value="ECO:0007669"/>
    <property type="project" value="InterPro"/>
</dbReference>
<keyword evidence="3" id="KW-1003">Cell membrane</keyword>
<dbReference type="AlphaFoldDB" id="A0AA51U9C8"/>
<keyword evidence="5" id="KW-0732">Signal</keyword>
<evidence type="ECO:0000259" key="21">
    <source>
        <dbReference type="Pfam" id="PF02931"/>
    </source>
</evidence>